<dbReference type="RefSeq" id="XP_041189226.1">
    <property type="nucleotide sequence ID" value="XM_041331518.1"/>
</dbReference>
<evidence type="ECO:0000313" key="1">
    <source>
        <dbReference type="EMBL" id="KAG1809400.1"/>
    </source>
</evidence>
<protein>
    <submittedName>
        <fullName evidence="1">Uncharacterized protein</fullName>
    </submittedName>
</protein>
<dbReference type="EMBL" id="JABBWG010000034">
    <property type="protein sequence ID" value="KAG1809400.1"/>
    <property type="molecule type" value="Genomic_DNA"/>
</dbReference>
<proteinExistence type="predicted"/>
<keyword evidence="2" id="KW-1185">Reference proteome</keyword>
<dbReference type="GeneID" id="64625535"/>
<evidence type="ECO:0000313" key="2">
    <source>
        <dbReference type="Proteomes" id="UP000807769"/>
    </source>
</evidence>
<dbReference type="OrthoDB" id="674604at2759"/>
<dbReference type="Proteomes" id="UP000807769">
    <property type="component" value="Unassembled WGS sequence"/>
</dbReference>
<reference evidence="1" key="1">
    <citation type="journal article" date="2020" name="New Phytol.">
        <title>Comparative genomics reveals dynamic genome evolution in host specialist ectomycorrhizal fungi.</title>
        <authorList>
            <person name="Lofgren L.A."/>
            <person name="Nguyen N.H."/>
            <person name="Vilgalys R."/>
            <person name="Ruytinx J."/>
            <person name="Liao H.L."/>
            <person name="Branco S."/>
            <person name="Kuo A."/>
            <person name="LaButti K."/>
            <person name="Lipzen A."/>
            <person name="Andreopoulos W."/>
            <person name="Pangilinan J."/>
            <person name="Riley R."/>
            <person name="Hundley H."/>
            <person name="Na H."/>
            <person name="Barry K."/>
            <person name="Grigoriev I.V."/>
            <person name="Stajich J.E."/>
            <person name="Kennedy P.G."/>
        </authorList>
    </citation>
    <scope>NUCLEOTIDE SEQUENCE</scope>
    <source>
        <strain evidence="1">MN1</strain>
    </source>
</reference>
<comment type="caution">
    <text evidence="1">The sequence shown here is derived from an EMBL/GenBank/DDBJ whole genome shotgun (WGS) entry which is preliminary data.</text>
</comment>
<organism evidence="1 2">
    <name type="scientific">Suillus subaureus</name>
    <dbReference type="NCBI Taxonomy" id="48587"/>
    <lineage>
        <taxon>Eukaryota</taxon>
        <taxon>Fungi</taxon>
        <taxon>Dikarya</taxon>
        <taxon>Basidiomycota</taxon>
        <taxon>Agaricomycotina</taxon>
        <taxon>Agaricomycetes</taxon>
        <taxon>Agaricomycetidae</taxon>
        <taxon>Boletales</taxon>
        <taxon>Suillineae</taxon>
        <taxon>Suillaceae</taxon>
        <taxon>Suillus</taxon>
    </lineage>
</organism>
<gene>
    <name evidence="1" type="ORF">BJ212DRAFT_1279739</name>
</gene>
<accession>A0A9P7E2M0</accession>
<dbReference type="AlphaFoldDB" id="A0A9P7E2M0"/>
<name>A0A9P7E2M0_9AGAM</name>
<sequence>MSGDQRQYSHILFLFRSLTSLTALPSFERIWAKLSRVVVKGVDSNSPEYQPYLKCLQETWVDLLNHIYTLLDVGKSVVAFIVSERMKGLK</sequence>